<keyword evidence="1" id="KW-1133">Transmembrane helix</keyword>
<reference evidence="3" key="1">
    <citation type="submission" date="2017-01" db="EMBL/GenBank/DDBJ databases">
        <authorList>
            <person name="Varghese N."/>
            <person name="Submissions S."/>
        </authorList>
    </citation>
    <scope>NUCLEOTIDE SEQUENCE [LARGE SCALE GENOMIC DNA]</scope>
    <source>
        <strain evidence="3">type strain: HArc-</strain>
    </source>
</reference>
<dbReference type="InterPro" id="IPR055934">
    <property type="entry name" value="DUF7512"/>
</dbReference>
<name>A0A1N7DLH5_9EURY</name>
<evidence type="ECO:0000313" key="3">
    <source>
        <dbReference type="Proteomes" id="UP000185936"/>
    </source>
</evidence>
<accession>A0A1N7DLH5</accession>
<sequence>MLGLDTLSPTVQATLLVAVVLVEAIVLYAGYGVVERAVAPPVIERLGNG</sequence>
<keyword evidence="1" id="KW-0472">Membrane</keyword>
<dbReference type="STRING" id="308853.SAMN05421752_102354"/>
<feature type="transmembrane region" description="Helical" evidence="1">
    <location>
        <begin position="12"/>
        <end position="34"/>
    </location>
</feature>
<dbReference type="RefSeq" id="WP_173834843.1">
    <property type="nucleotide sequence ID" value="NZ_FTNR01000002.1"/>
</dbReference>
<organism evidence="2 3">
    <name type="scientific">Natronorubrum thiooxidans</name>
    <dbReference type="NCBI Taxonomy" id="308853"/>
    <lineage>
        <taxon>Archaea</taxon>
        <taxon>Methanobacteriati</taxon>
        <taxon>Methanobacteriota</taxon>
        <taxon>Stenosarchaea group</taxon>
        <taxon>Halobacteria</taxon>
        <taxon>Halobacteriales</taxon>
        <taxon>Natrialbaceae</taxon>
        <taxon>Natronorubrum</taxon>
    </lineage>
</organism>
<evidence type="ECO:0000313" key="2">
    <source>
        <dbReference type="EMBL" id="SIR76729.1"/>
    </source>
</evidence>
<dbReference type="Proteomes" id="UP000185936">
    <property type="component" value="Unassembled WGS sequence"/>
</dbReference>
<keyword evidence="3" id="KW-1185">Reference proteome</keyword>
<proteinExistence type="predicted"/>
<gene>
    <name evidence="2" type="ORF">SAMN05421752_102354</name>
</gene>
<keyword evidence="1" id="KW-0812">Transmembrane</keyword>
<evidence type="ECO:0000256" key="1">
    <source>
        <dbReference type="SAM" id="Phobius"/>
    </source>
</evidence>
<dbReference type="EMBL" id="FTNR01000002">
    <property type="protein sequence ID" value="SIR76729.1"/>
    <property type="molecule type" value="Genomic_DNA"/>
</dbReference>
<dbReference type="AlphaFoldDB" id="A0A1N7DLH5"/>
<protein>
    <submittedName>
        <fullName evidence="2">Uncharacterized protein</fullName>
    </submittedName>
</protein>
<dbReference type="Pfam" id="PF24352">
    <property type="entry name" value="DUF7512"/>
    <property type="match status" value="1"/>
</dbReference>